<dbReference type="STRING" id="400727.A0A2T7PN45"/>
<evidence type="ECO:0000313" key="3">
    <source>
        <dbReference type="Proteomes" id="UP000245119"/>
    </source>
</evidence>
<dbReference type="Pfam" id="PF07717">
    <property type="entry name" value="OB_NTP_bind"/>
    <property type="match status" value="1"/>
</dbReference>
<dbReference type="EMBL" id="PZQS01000003">
    <property type="protein sequence ID" value="PVD34856.1"/>
    <property type="molecule type" value="Genomic_DNA"/>
</dbReference>
<dbReference type="OrthoDB" id="5600252at2759"/>
<gene>
    <name evidence="2" type="ORF">C0Q70_06135</name>
</gene>
<accession>A0A2T7PN45</accession>
<dbReference type="Proteomes" id="UP000245119">
    <property type="component" value="Linkage Group LG3"/>
</dbReference>
<dbReference type="InterPro" id="IPR011709">
    <property type="entry name" value="DEAD-box_helicase_OB_fold"/>
</dbReference>
<dbReference type="AlphaFoldDB" id="A0A2T7PN45"/>
<feature type="domain" description="DEAD-box helicase OB fold" evidence="1">
    <location>
        <begin position="1"/>
        <end position="74"/>
    </location>
</feature>
<protein>
    <recommendedName>
        <fullName evidence="1">DEAD-box helicase OB fold domain-containing protein</fullName>
    </recommendedName>
</protein>
<keyword evidence="3" id="KW-1185">Reference proteome</keyword>
<name>A0A2T7PN45_POMCA</name>
<reference evidence="2 3" key="1">
    <citation type="submission" date="2018-04" db="EMBL/GenBank/DDBJ databases">
        <title>The genome of golden apple snail Pomacea canaliculata provides insight into stress tolerance and invasive adaptation.</title>
        <authorList>
            <person name="Liu C."/>
            <person name="Liu B."/>
            <person name="Ren Y."/>
            <person name="Zhang Y."/>
            <person name="Wang H."/>
            <person name="Li S."/>
            <person name="Jiang F."/>
            <person name="Yin L."/>
            <person name="Zhang G."/>
            <person name="Qian W."/>
            <person name="Fan W."/>
        </authorList>
    </citation>
    <scope>NUCLEOTIDE SEQUENCE [LARGE SCALE GENOMIC DNA]</scope>
    <source>
        <strain evidence="2">SZHN2017</strain>
        <tissue evidence="2">Muscle</tissue>
    </source>
</reference>
<evidence type="ECO:0000259" key="1">
    <source>
        <dbReference type="Pfam" id="PF07717"/>
    </source>
</evidence>
<evidence type="ECO:0000313" key="2">
    <source>
        <dbReference type="EMBL" id="PVD34856.1"/>
    </source>
</evidence>
<organism evidence="2 3">
    <name type="scientific">Pomacea canaliculata</name>
    <name type="common">Golden apple snail</name>
    <dbReference type="NCBI Taxonomy" id="400727"/>
    <lineage>
        <taxon>Eukaryota</taxon>
        <taxon>Metazoa</taxon>
        <taxon>Spiralia</taxon>
        <taxon>Lophotrochozoa</taxon>
        <taxon>Mollusca</taxon>
        <taxon>Gastropoda</taxon>
        <taxon>Caenogastropoda</taxon>
        <taxon>Architaenioglossa</taxon>
        <taxon>Ampullarioidea</taxon>
        <taxon>Ampullariidae</taxon>
        <taxon>Pomacea</taxon>
    </lineage>
</organism>
<comment type="caution">
    <text evidence="2">The sequence shown here is derived from an EMBL/GenBank/DDBJ whole genome shotgun (WGS) entry which is preliminary data.</text>
</comment>
<proteinExistence type="predicted"/>
<sequence>MGLYPNVCYHQEKREVLTQESNAALIHKSSVNCSNFEIHFPSPFFIFGEKIRTRAVSAKQMTMVSPLQLLLFASRSVSWQESMVVLDNWINLQLDSEVAAKVVALRPALEALMIRATKYPSGIGHLDPQEESLVSVLQALSQPIAAGQHELPIEGQAGNYHGRPAKISRMDFDGSFQAGRPWLGRELKGAEEEAMVAKQCREASSVAEEEILLGLVEEVPSAAEEVILLELAEEVPSAAEEVILLELAEEVPSGITEWH</sequence>